<evidence type="ECO:0000313" key="3">
    <source>
        <dbReference type="Proteomes" id="UP001066276"/>
    </source>
</evidence>
<dbReference type="EMBL" id="JANPWB010000006">
    <property type="protein sequence ID" value="KAJ1182191.1"/>
    <property type="molecule type" value="Genomic_DNA"/>
</dbReference>
<organism evidence="2 3">
    <name type="scientific">Pleurodeles waltl</name>
    <name type="common">Iberian ribbed newt</name>
    <dbReference type="NCBI Taxonomy" id="8319"/>
    <lineage>
        <taxon>Eukaryota</taxon>
        <taxon>Metazoa</taxon>
        <taxon>Chordata</taxon>
        <taxon>Craniata</taxon>
        <taxon>Vertebrata</taxon>
        <taxon>Euteleostomi</taxon>
        <taxon>Amphibia</taxon>
        <taxon>Batrachia</taxon>
        <taxon>Caudata</taxon>
        <taxon>Salamandroidea</taxon>
        <taxon>Salamandridae</taxon>
        <taxon>Pleurodelinae</taxon>
        <taxon>Pleurodeles</taxon>
    </lineage>
</organism>
<keyword evidence="3" id="KW-1185">Reference proteome</keyword>
<dbReference type="AlphaFoldDB" id="A0AAV7U0I7"/>
<sequence>MARSSLRESFSRCSCVRGPIHWGPGPGAQCRCLRRQSLHSGRPPGEQAPHWSAAASHSRPHLDSRASFSPDGGDPLASQDVSHISRTPAQMHSGVRVARSLRQSSSPQSRFASHRPTRGPGLEAQGRLLQRLPPSGRISRRAPHLGFGRAPQSRPPSWIYRTGRGRCFYGSNMPKVVSGGISGVQEPMGISRAAPVMWIVAAS</sequence>
<accession>A0AAV7U0I7</accession>
<protein>
    <submittedName>
        <fullName evidence="2">Uncharacterized protein</fullName>
    </submittedName>
</protein>
<dbReference type="Proteomes" id="UP001066276">
    <property type="component" value="Chromosome 3_2"/>
</dbReference>
<feature type="region of interest" description="Disordered" evidence="1">
    <location>
        <begin position="39"/>
        <end position="156"/>
    </location>
</feature>
<reference evidence="2" key="1">
    <citation type="journal article" date="2022" name="bioRxiv">
        <title>Sequencing and chromosome-scale assembly of the giantPleurodeles waltlgenome.</title>
        <authorList>
            <person name="Brown T."/>
            <person name="Elewa A."/>
            <person name="Iarovenko S."/>
            <person name="Subramanian E."/>
            <person name="Araus A.J."/>
            <person name="Petzold A."/>
            <person name="Susuki M."/>
            <person name="Suzuki K.-i.T."/>
            <person name="Hayashi T."/>
            <person name="Toyoda A."/>
            <person name="Oliveira C."/>
            <person name="Osipova E."/>
            <person name="Leigh N.D."/>
            <person name="Simon A."/>
            <person name="Yun M.H."/>
        </authorList>
    </citation>
    <scope>NUCLEOTIDE SEQUENCE</scope>
    <source>
        <strain evidence="2">20211129_DDA</strain>
        <tissue evidence="2">Liver</tissue>
    </source>
</reference>
<gene>
    <name evidence="2" type="ORF">NDU88_007385</name>
</gene>
<evidence type="ECO:0000256" key="1">
    <source>
        <dbReference type="SAM" id="MobiDB-lite"/>
    </source>
</evidence>
<evidence type="ECO:0000313" key="2">
    <source>
        <dbReference type="EMBL" id="KAJ1182191.1"/>
    </source>
</evidence>
<feature type="compositionally biased region" description="Low complexity" evidence="1">
    <location>
        <begin position="100"/>
        <end position="110"/>
    </location>
</feature>
<name>A0AAV7U0I7_PLEWA</name>
<feature type="compositionally biased region" description="Polar residues" evidence="1">
    <location>
        <begin position="79"/>
        <end position="90"/>
    </location>
</feature>
<proteinExistence type="predicted"/>
<comment type="caution">
    <text evidence="2">The sequence shown here is derived from an EMBL/GenBank/DDBJ whole genome shotgun (WGS) entry which is preliminary data.</text>
</comment>